<dbReference type="EMBL" id="JAATJN010000001">
    <property type="protein sequence ID" value="NJC58293.1"/>
    <property type="molecule type" value="Genomic_DNA"/>
</dbReference>
<evidence type="ECO:0000256" key="6">
    <source>
        <dbReference type="ARBA" id="ARBA00023136"/>
    </source>
</evidence>
<accession>A0A846S5J4</accession>
<name>A0A846S5J4_9MICO</name>
<evidence type="ECO:0000256" key="4">
    <source>
        <dbReference type="ARBA" id="ARBA00022692"/>
    </source>
</evidence>
<feature type="transmembrane region" description="Helical" evidence="7">
    <location>
        <begin position="163"/>
        <end position="187"/>
    </location>
</feature>
<keyword evidence="3" id="KW-1003">Cell membrane</keyword>
<feature type="transmembrane region" description="Helical" evidence="7">
    <location>
        <begin position="194"/>
        <end position="212"/>
    </location>
</feature>
<gene>
    <name evidence="8" type="ORF">BKA07_003328</name>
</gene>
<evidence type="ECO:0000256" key="1">
    <source>
        <dbReference type="ARBA" id="ARBA00004651"/>
    </source>
</evidence>
<evidence type="ECO:0000256" key="3">
    <source>
        <dbReference type="ARBA" id="ARBA00022475"/>
    </source>
</evidence>
<evidence type="ECO:0000256" key="2">
    <source>
        <dbReference type="ARBA" id="ARBA00006386"/>
    </source>
</evidence>
<comment type="caution">
    <text evidence="8">The sequence shown here is derived from an EMBL/GenBank/DDBJ whole genome shotgun (WGS) entry which is preliminary data.</text>
</comment>
<evidence type="ECO:0000313" key="8">
    <source>
        <dbReference type="EMBL" id="NJC58293.1"/>
    </source>
</evidence>
<dbReference type="PANTHER" id="PTHR43299:SF1">
    <property type="entry name" value="UPF0718 PROTEIN YRAQ"/>
    <property type="match status" value="1"/>
</dbReference>
<dbReference type="Proteomes" id="UP000576792">
    <property type="component" value="Unassembled WGS sequence"/>
</dbReference>
<evidence type="ECO:0000313" key="9">
    <source>
        <dbReference type="Proteomes" id="UP000576792"/>
    </source>
</evidence>
<keyword evidence="5 7" id="KW-1133">Transmembrane helix</keyword>
<feature type="transmembrane region" description="Helical" evidence="7">
    <location>
        <begin position="87"/>
        <end position="110"/>
    </location>
</feature>
<keyword evidence="4 7" id="KW-0812">Transmembrane</keyword>
<feature type="transmembrane region" description="Helical" evidence="7">
    <location>
        <begin position="243"/>
        <end position="266"/>
    </location>
</feature>
<keyword evidence="9" id="KW-1185">Reference proteome</keyword>
<dbReference type="PANTHER" id="PTHR43299">
    <property type="entry name" value="UPF0718 PROTEIN YRAQ"/>
    <property type="match status" value="1"/>
</dbReference>
<feature type="transmembrane region" description="Helical" evidence="7">
    <location>
        <begin position="273"/>
        <end position="292"/>
    </location>
</feature>
<feature type="transmembrane region" description="Helical" evidence="7">
    <location>
        <begin position="130"/>
        <end position="151"/>
    </location>
</feature>
<comment type="similarity">
    <text evidence="2">Belongs to the UPF0718 family.</text>
</comment>
<dbReference type="RefSeq" id="WP_167951968.1">
    <property type="nucleotide sequence ID" value="NZ_BAAAPQ010000008.1"/>
</dbReference>
<feature type="transmembrane region" description="Helical" evidence="7">
    <location>
        <begin position="29"/>
        <end position="48"/>
    </location>
</feature>
<dbReference type="GO" id="GO:0005886">
    <property type="term" value="C:plasma membrane"/>
    <property type="evidence" value="ECO:0007669"/>
    <property type="project" value="UniProtKB-SubCell"/>
</dbReference>
<evidence type="ECO:0008006" key="10">
    <source>
        <dbReference type="Google" id="ProtNLM"/>
    </source>
</evidence>
<feature type="transmembrane region" description="Helical" evidence="7">
    <location>
        <begin position="298"/>
        <end position="324"/>
    </location>
</feature>
<comment type="subcellular location">
    <subcellularLocation>
        <location evidence="1">Cell membrane</location>
        <topology evidence="1">Multi-pass membrane protein</topology>
    </subcellularLocation>
</comment>
<sequence length="363" mass="38264">MSGVAETEPGAARTEDQPSVRRRLTPVDWIGLGVLLLFLLVGLSWSKWMPYWDKAWTMSQTSVWDGGPLFDDAGETISLAGAWDFTLVYFTAVWKALLVALVVAAAVDALVPRDWLLRVMNRRAHTGQALVGAAMSLPSMMCTCCAAPVTVGLRSSGVRRSAALAYWVGNPLLNPAVLVFLALVLPWQYAVTRLVFGALVAIGASALIGRWVKGKAEAVPEPSPEPPRPSSLPLRYLRSLSRFALILVPEHLVLVFVIGLISPWLIGVYGLEAQVGAIAVLIVAVVGTLLVIPTGGEIPVIVALLAVGVGTGITGALLLALPALSLPSMVMVGKSLGWRITTAMGAAVALSGVLSAAVLRLVV</sequence>
<protein>
    <recommendedName>
        <fullName evidence="10">Permease</fullName>
    </recommendedName>
</protein>
<dbReference type="InterPro" id="IPR005524">
    <property type="entry name" value="DUF318"/>
</dbReference>
<keyword evidence="6 7" id="KW-0472">Membrane</keyword>
<evidence type="ECO:0000256" key="5">
    <source>
        <dbReference type="ARBA" id="ARBA00022989"/>
    </source>
</evidence>
<feature type="transmembrane region" description="Helical" evidence="7">
    <location>
        <begin position="336"/>
        <end position="359"/>
    </location>
</feature>
<evidence type="ECO:0000256" key="7">
    <source>
        <dbReference type="SAM" id="Phobius"/>
    </source>
</evidence>
<organism evidence="8 9">
    <name type="scientific">Brevibacterium marinum</name>
    <dbReference type="NCBI Taxonomy" id="418643"/>
    <lineage>
        <taxon>Bacteria</taxon>
        <taxon>Bacillati</taxon>
        <taxon>Actinomycetota</taxon>
        <taxon>Actinomycetes</taxon>
        <taxon>Micrococcales</taxon>
        <taxon>Brevibacteriaceae</taxon>
        <taxon>Brevibacterium</taxon>
    </lineage>
</organism>
<proteinExistence type="inferred from homology"/>
<dbReference type="Pfam" id="PF03773">
    <property type="entry name" value="ArsP_1"/>
    <property type="match status" value="1"/>
</dbReference>
<reference evidence="8 9" key="1">
    <citation type="submission" date="2020-03" db="EMBL/GenBank/DDBJ databases">
        <title>Sequencing the genomes of 1000 actinobacteria strains.</title>
        <authorList>
            <person name="Klenk H.-P."/>
        </authorList>
    </citation>
    <scope>NUCLEOTIDE SEQUENCE [LARGE SCALE GENOMIC DNA]</scope>
    <source>
        <strain evidence="8 9">DSM 18964</strain>
    </source>
</reference>
<dbReference type="AlphaFoldDB" id="A0A846S5J4"/>